<proteinExistence type="predicted"/>
<accession>A0A2S4L5Z9</accession>
<dbReference type="EMBL" id="PKSG01000195">
    <property type="protein sequence ID" value="POR37874.1"/>
    <property type="molecule type" value="Genomic_DNA"/>
</dbReference>
<sequence length="195" mass="21324">TTDYTGVKAFGLNAPLPRYGVHILEWDVEVFPGNPRMNFSGTIQQVEAQINKVNPQWYITYIQRASEEGSKSLDKRASFYQTDCVGGPNNWKVARTDAILDGIGYLRGVDGRPLSGPGPGMCARVSCSYRSAIWWCNDNGHPYELGSFGDIADGAQAIVDKCSKPTSHAPDPGLVGQAFSEGKWNVVVRFDNDSC</sequence>
<gene>
    <name evidence="1" type="ORF">TPAR_01932</name>
</gene>
<dbReference type="PANTHER" id="PTHR35605:SF1">
    <property type="entry name" value="ECP2 EFFECTOR PROTEIN DOMAIN-CONTAINING PROTEIN-RELATED"/>
    <property type="match status" value="1"/>
</dbReference>
<dbReference type="AlphaFoldDB" id="A0A2S4L5Z9"/>
<dbReference type="STRING" id="94208.A0A2S4L5Z9"/>
<reference evidence="1 2" key="1">
    <citation type="submission" date="2018-01" db="EMBL/GenBank/DDBJ databases">
        <title>Harnessing the power of phylogenomics to disentangle the directionality and signatures of interkingdom host jumping in the parasitic fungal genus Tolypocladium.</title>
        <authorList>
            <person name="Quandt C.A."/>
            <person name="Patterson W."/>
            <person name="Spatafora J.W."/>
        </authorList>
    </citation>
    <scope>NUCLEOTIDE SEQUENCE [LARGE SCALE GENOMIC DNA]</scope>
    <source>
        <strain evidence="1 2">NRBC 100945</strain>
    </source>
</reference>
<keyword evidence="2" id="KW-1185">Reference proteome</keyword>
<organism evidence="1 2">
    <name type="scientific">Tolypocladium paradoxum</name>
    <dbReference type="NCBI Taxonomy" id="94208"/>
    <lineage>
        <taxon>Eukaryota</taxon>
        <taxon>Fungi</taxon>
        <taxon>Dikarya</taxon>
        <taxon>Ascomycota</taxon>
        <taxon>Pezizomycotina</taxon>
        <taxon>Sordariomycetes</taxon>
        <taxon>Hypocreomycetidae</taxon>
        <taxon>Hypocreales</taxon>
        <taxon>Ophiocordycipitaceae</taxon>
        <taxon>Tolypocladium</taxon>
    </lineage>
</organism>
<name>A0A2S4L5Z9_9HYPO</name>
<evidence type="ECO:0000313" key="2">
    <source>
        <dbReference type="Proteomes" id="UP000237481"/>
    </source>
</evidence>
<protein>
    <submittedName>
        <fullName evidence="1">Uncharacterized protein</fullName>
    </submittedName>
</protein>
<feature type="non-terminal residue" evidence="1">
    <location>
        <position position="1"/>
    </location>
</feature>
<dbReference type="PANTHER" id="PTHR35605">
    <property type="entry name" value="ECP2 EFFECTOR PROTEIN DOMAIN-CONTAINING PROTEIN-RELATED"/>
    <property type="match status" value="1"/>
</dbReference>
<comment type="caution">
    <text evidence="1">The sequence shown here is derived from an EMBL/GenBank/DDBJ whole genome shotgun (WGS) entry which is preliminary data.</text>
</comment>
<dbReference type="OrthoDB" id="3552888at2759"/>
<dbReference type="Proteomes" id="UP000237481">
    <property type="component" value="Unassembled WGS sequence"/>
</dbReference>
<feature type="non-terminal residue" evidence="1">
    <location>
        <position position="195"/>
    </location>
</feature>
<evidence type="ECO:0000313" key="1">
    <source>
        <dbReference type="EMBL" id="POR37874.1"/>
    </source>
</evidence>